<comment type="caution">
    <text evidence="3">The sequence shown here is derived from an EMBL/GenBank/DDBJ whole genome shotgun (WGS) entry which is preliminary data.</text>
</comment>
<evidence type="ECO:0000256" key="1">
    <source>
        <dbReference type="ARBA" id="ARBA00022723"/>
    </source>
</evidence>
<dbReference type="PANTHER" id="PTHR33542">
    <property type="entry name" value="SIROHYDROCHLORIN FERROCHELATASE, CHLOROPLASTIC"/>
    <property type="match status" value="1"/>
</dbReference>
<dbReference type="EC" id="4.99.1.3" evidence="3"/>
<dbReference type="Gene3D" id="3.40.50.1400">
    <property type="match status" value="2"/>
</dbReference>
<dbReference type="InterPro" id="IPR002762">
    <property type="entry name" value="CbiX-like"/>
</dbReference>
<dbReference type="EMBL" id="SJPJ01000001">
    <property type="protein sequence ID" value="TWT80864.1"/>
    <property type="molecule type" value="Genomic_DNA"/>
</dbReference>
<dbReference type="Proteomes" id="UP000315010">
    <property type="component" value="Unassembled WGS sequence"/>
</dbReference>
<dbReference type="OrthoDB" id="9797895at2"/>
<dbReference type="PANTHER" id="PTHR33542:SF3">
    <property type="entry name" value="SIROHYDROCHLORIN FERROCHELATASE, CHLOROPLASTIC"/>
    <property type="match status" value="1"/>
</dbReference>
<dbReference type="GO" id="GO:0046872">
    <property type="term" value="F:metal ion binding"/>
    <property type="evidence" value="ECO:0007669"/>
    <property type="project" value="UniProtKB-KW"/>
</dbReference>
<reference evidence="3 4" key="1">
    <citation type="submission" date="2019-02" db="EMBL/GenBank/DDBJ databases">
        <title>Deep-cultivation of Planctomycetes and their phenomic and genomic characterization uncovers novel biology.</title>
        <authorList>
            <person name="Wiegand S."/>
            <person name="Jogler M."/>
            <person name="Boedeker C."/>
            <person name="Pinto D."/>
            <person name="Vollmers J."/>
            <person name="Rivas-Marin E."/>
            <person name="Kohn T."/>
            <person name="Peeters S.H."/>
            <person name="Heuer A."/>
            <person name="Rast P."/>
            <person name="Oberbeckmann S."/>
            <person name="Bunk B."/>
            <person name="Jeske O."/>
            <person name="Meyerdierks A."/>
            <person name="Storesund J.E."/>
            <person name="Kallscheuer N."/>
            <person name="Luecker S."/>
            <person name="Lage O.M."/>
            <person name="Pohl T."/>
            <person name="Merkel B.J."/>
            <person name="Hornburger P."/>
            <person name="Mueller R.-W."/>
            <person name="Bruemmer F."/>
            <person name="Labrenz M."/>
            <person name="Spormann A.M."/>
            <person name="Op Den Camp H."/>
            <person name="Overmann J."/>
            <person name="Amann R."/>
            <person name="Jetten M.S.M."/>
            <person name="Mascher T."/>
            <person name="Medema M.H."/>
            <person name="Devos D.P."/>
            <person name="Kaster A.-K."/>
            <person name="Ovreas L."/>
            <person name="Rohde M."/>
            <person name="Galperin M.Y."/>
            <person name="Jogler C."/>
        </authorList>
    </citation>
    <scope>NUCLEOTIDE SEQUENCE [LARGE SCALE GENOMIC DNA]</scope>
    <source>
        <strain evidence="3 4">CA13</strain>
    </source>
</reference>
<keyword evidence="4" id="KW-1185">Reference proteome</keyword>
<dbReference type="CDD" id="cd03414">
    <property type="entry name" value="CbiX_SirB_C"/>
    <property type="match status" value="1"/>
</dbReference>
<keyword evidence="2 3" id="KW-0456">Lyase</keyword>
<sequence length="259" mass="28601">MKDQYRGVLLVGHGTRDTKGTAQFFELTEQLRNQLPTVAVEPCLLEFQSPTIPDAWNRLVEQGVTMVRVAPLLLFAAGHAKRDIPDAVEKCRVGTPNVSCSQTLPISRHPEIVELVVSRLSESLNRMDTPRDRVSLVMVGRGSYDPCATADMRVLSEIVASRLGMQNRTTAFYAMADPRLPSVLEAIARLDQNDAILVHPHLLFDGRLYQAIGKQVGEIRSAFPEKDVYLSSYLGPDVGVAKAIAGRIMERPRPQILGS</sequence>
<evidence type="ECO:0000313" key="4">
    <source>
        <dbReference type="Proteomes" id="UP000315010"/>
    </source>
</evidence>
<keyword evidence="1" id="KW-0479">Metal-binding</keyword>
<dbReference type="CDD" id="cd03416">
    <property type="entry name" value="CbiX_SirB_N"/>
    <property type="match status" value="1"/>
</dbReference>
<dbReference type="GO" id="GO:0016852">
    <property type="term" value="F:sirohydrochlorin cobaltochelatase activity"/>
    <property type="evidence" value="ECO:0007669"/>
    <property type="project" value="UniProtKB-EC"/>
</dbReference>
<dbReference type="InterPro" id="IPR050963">
    <property type="entry name" value="Sirohydro_Cobaltochel/CbiX"/>
</dbReference>
<evidence type="ECO:0000313" key="3">
    <source>
        <dbReference type="EMBL" id="TWT80864.1"/>
    </source>
</evidence>
<accession>A0A5C5Z0M8</accession>
<protein>
    <submittedName>
        <fullName evidence="3">Sirohydrochlorin cobaltochelatase</fullName>
        <ecNumber evidence="3">4.99.1.3</ecNumber>
    </submittedName>
</protein>
<dbReference type="AlphaFoldDB" id="A0A5C5Z0M8"/>
<dbReference type="RefSeq" id="WP_146396153.1">
    <property type="nucleotide sequence ID" value="NZ_SJPJ01000001.1"/>
</dbReference>
<proteinExistence type="predicted"/>
<dbReference type="Pfam" id="PF01903">
    <property type="entry name" value="CbiX"/>
    <property type="match status" value="2"/>
</dbReference>
<name>A0A5C5Z0M8_9BACT</name>
<organism evidence="3 4">
    <name type="scientific">Novipirellula herctigrandis</name>
    <dbReference type="NCBI Taxonomy" id="2527986"/>
    <lineage>
        <taxon>Bacteria</taxon>
        <taxon>Pseudomonadati</taxon>
        <taxon>Planctomycetota</taxon>
        <taxon>Planctomycetia</taxon>
        <taxon>Pirellulales</taxon>
        <taxon>Pirellulaceae</taxon>
        <taxon>Novipirellula</taxon>
    </lineage>
</organism>
<dbReference type="SUPFAM" id="SSF53800">
    <property type="entry name" value="Chelatase"/>
    <property type="match status" value="1"/>
</dbReference>
<evidence type="ECO:0000256" key="2">
    <source>
        <dbReference type="ARBA" id="ARBA00023239"/>
    </source>
</evidence>
<gene>
    <name evidence="3" type="primary">cbiX</name>
    <name evidence="3" type="ORF">CA13_23100</name>
</gene>